<dbReference type="Pfam" id="PF00072">
    <property type="entry name" value="Response_reg"/>
    <property type="match status" value="1"/>
</dbReference>
<feature type="domain" description="Sigma-54 factor interaction" evidence="10">
    <location>
        <begin position="142"/>
        <end position="371"/>
    </location>
</feature>
<dbReference type="Gene3D" id="3.40.50.2300">
    <property type="match status" value="1"/>
</dbReference>
<dbReference type="InterPro" id="IPR027417">
    <property type="entry name" value="P-loop_NTPase"/>
</dbReference>
<dbReference type="Pfam" id="PF02954">
    <property type="entry name" value="HTH_8"/>
    <property type="match status" value="1"/>
</dbReference>
<dbReference type="Pfam" id="PF25601">
    <property type="entry name" value="AAA_lid_14"/>
    <property type="match status" value="1"/>
</dbReference>
<keyword evidence="7" id="KW-0804">Transcription</keyword>
<dbReference type="STRING" id="1121442.SAMN02745702_02287"/>
<evidence type="ECO:0000256" key="2">
    <source>
        <dbReference type="ARBA" id="ARBA00022741"/>
    </source>
</evidence>
<dbReference type="InterPro" id="IPR025943">
    <property type="entry name" value="Sigma_54_int_dom_ATP-bd_2"/>
</dbReference>
<dbReference type="InterPro" id="IPR009057">
    <property type="entry name" value="Homeodomain-like_sf"/>
</dbReference>
<dbReference type="InterPro" id="IPR003593">
    <property type="entry name" value="AAA+_ATPase"/>
</dbReference>
<evidence type="ECO:0000256" key="6">
    <source>
        <dbReference type="ARBA" id="ARBA00023125"/>
    </source>
</evidence>
<dbReference type="PROSITE" id="PS00688">
    <property type="entry name" value="SIGMA54_INTERACT_3"/>
    <property type="match status" value="1"/>
</dbReference>
<evidence type="ECO:0000256" key="3">
    <source>
        <dbReference type="ARBA" id="ARBA00022840"/>
    </source>
</evidence>
<dbReference type="GO" id="GO:0006355">
    <property type="term" value="P:regulation of DNA-templated transcription"/>
    <property type="evidence" value="ECO:0007669"/>
    <property type="project" value="InterPro"/>
</dbReference>
<reference evidence="12 13" key="1">
    <citation type="submission" date="2017-02" db="EMBL/GenBank/DDBJ databases">
        <authorList>
            <person name="Peterson S.W."/>
        </authorList>
    </citation>
    <scope>NUCLEOTIDE SEQUENCE [LARGE SCALE GENOMIC DNA]</scope>
    <source>
        <strain evidence="12 13">DSM 18034</strain>
    </source>
</reference>
<dbReference type="AlphaFoldDB" id="A0A1T4WH99"/>
<evidence type="ECO:0000256" key="5">
    <source>
        <dbReference type="ARBA" id="ARBA00023015"/>
    </source>
</evidence>
<dbReference type="FunFam" id="3.40.50.2300:FF:000018">
    <property type="entry name" value="DNA-binding transcriptional regulator NtrC"/>
    <property type="match status" value="1"/>
</dbReference>
<name>A0A1T4WH99_9BACT</name>
<dbReference type="FunFam" id="3.40.50.300:FF:000006">
    <property type="entry name" value="DNA-binding transcriptional regulator NtrC"/>
    <property type="match status" value="1"/>
</dbReference>
<evidence type="ECO:0000313" key="13">
    <source>
        <dbReference type="Proteomes" id="UP000189733"/>
    </source>
</evidence>
<keyword evidence="5" id="KW-0805">Transcription regulation</keyword>
<keyword evidence="1 8" id="KW-0597">Phosphoprotein</keyword>
<feature type="domain" description="Response regulatory" evidence="11">
    <location>
        <begin position="4"/>
        <end position="118"/>
    </location>
</feature>
<keyword evidence="13" id="KW-1185">Reference proteome</keyword>
<dbReference type="GO" id="GO:0005524">
    <property type="term" value="F:ATP binding"/>
    <property type="evidence" value="ECO:0007669"/>
    <property type="project" value="UniProtKB-KW"/>
</dbReference>
<dbReference type="Pfam" id="PF00158">
    <property type="entry name" value="Sigma54_activat"/>
    <property type="match status" value="1"/>
</dbReference>
<evidence type="ECO:0000256" key="7">
    <source>
        <dbReference type="ARBA" id="ARBA00023163"/>
    </source>
</evidence>
<feature type="coiled-coil region" evidence="9">
    <location>
        <begin position="413"/>
        <end position="440"/>
    </location>
</feature>
<dbReference type="RefSeq" id="WP_078685561.1">
    <property type="nucleotide sequence ID" value="NZ_FUYA01000007.1"/>
</dbReference>
<dbReference type="PANTHER" id="PTHR32071">
    <property type="entry name" value="TRANSCRIPTIONAL REGULATORY PROTEIN"/>
    <property type="match status" value="1"/>
</dbReference>
<accession>A0A1T4WH99</accession>
<dbReference type="PROSITE" id="PS50045">
    <property type="entry name" value="SIGMA54_INTERACT_4"/>
    <property type="match status" value="1"/>
</dbReference>
<dbReference type="InterPro" id="IPR001789">
    <property type="entry name" value="Sig_transdc_resp-reg_receiver"/>
</dbReference>
<feature type="modified residue" description="4-aspartylphosphate" evidence="8">
    <location>
        <position position="53"/>
    </location>
</feature>
<dbReference type="InterPro" id="IPR002197">
    <property type="entry name" value="HTH_Fis"/>
</dbReference>
<proteinExistence type="predicted"/>
<evidence type="ECO:0000259" key="10">
    <source>
        <dbReference type="PROSITE" id="PS50045"/>
    </source>
</evidence>
<evidence type="ECO:0000259" key="11">
    <source>
        <dbReference type="PROSITE" id="PS50110"/>
    </source>
</evidence>
<dbReference type="SUPFAM" id="SSF52540">
    <property type="entry name" value="P-loop containing nucleoside triphosphate hydrolases"/>
    <property type="match status" value="1"/>
</dbReference>
<evidence type="ECO:0000256" key="8">
    <source>
        <dbReference type="PROSITE-ProRule" id="PRU00169"/>
    </source>
</evidence>
<dbReference type="CDD" id="cd00009">
    <property type="entry name" value="AAA"/>
    <property type="match status" value="1"/>
</dbReference>
<dbReference type="GO" id="GO:0043565">
    <property type="term" value="F:sequence-specific DNA binding"/>
    <property type="evidence" value="ECO:0007669"/>
    <property type="project" value="InterPro"/>
</dbReference>
<dbReference type="Gene3D" id="1.10.10.60">
    <property type="entry name" value="Homeodomain-like"/>
    <property type="match status" value="1"/>
</dbReference>
<dbReference type="Proteomes" id="UP000189733">
    <property type="component" value="Unassembled WGS sequence"/>
</dbReference>
<gene>
    <name evidence="12" type="ORF">SAMN02745702_02287</name>
</gene>
<keyword evidence="9" id="KW-0175">Coiled coil</keyword>
<keyword evidence="2" id="KW-0547">Nucleotide-binding</keyword>
<dbReference type="SUPFAM" id="SSF46689">
    <property type="entry name" value="Homeodomain-like"/>
    <property type="match status" value="1"/>
</dbReference>
<dbReference type="InterPro" id="IPR011006">
    <property type="entry name" value="CheY-like_superfamily"/>
</dbReference>
<dbReference type="OrthoDB" id="9763792at2"/>
<keyword evidence="6" id="KW-0238">DNA-binding</keyword>
<dbReference type="EMBL" id="FUYA01000007">
    <property type="protein sequence ID" value="SKA76670.1"/>
    <property type="molecule type" value="Genomic_DNA"/>
</dbReference>
<organism evidence="12 13">
    <name type="scientific">Desulfobaculum bizertense DSM 18034</name>
    <dbReference type="NCBI Taxonomy" id="1121442"/>
    <lineage>
        <taxon>Bacteria</taxon>
        <taxon>Pseudomonadati</taxon>
        <taxon>Thermodesulfobacteriota</taxon>
        <taxon>Desulfovibrionia</taxon>
        <taxon>Desulfovibrionales</taxon>
        <taxon>Desulfovibrionaceae</taxon>
        <taxon>Desulfobaculum</taxon>
    </lineage>
</organism>
<dbReference type="PROSITE" id="PS00676">
    <property type="entry name" value="SIGMA54_INTERACT_2"/>
    <property type="match status" value="1"/>
</dbReference>
<sequence>MSNLVLVVDDEEGIRFSLRGILEDEGYDVIEAESGEEALALLETQTPSLMLLDIWLSGIDGLEVLDQSQIRIPDMPVVMISGHGNIETAVTAIKKGAFDFIEKPLSLEKVILSVNKACEFQSIQQENRALKERIESEQPHGLTGESSVISTLRRQIDQVAPTDAWVLITGENGTGKEIVARSIHQQSKRHNKPLVAVNCAAIPEELIESELFGHVKGAFTGADTAQAGKFELANKGTLFLDEIGDMSLKTQAKILRILQEQKFEQVGGRKTITVDVRVIAATNKDLPSEIKEGRFRQDLYYRLRVFPLEVPPLRTRSDDIPLLIDEFIANLTRKHGFRPMQFTDDAKAQLQRYPWPGNVRELKNFVERMLIMHGGNEVGPEDLPAEYLKATPDLSTGTEENGSVDMGIVDFKAARAEFEARFLQQKLEECNGNITRLAESIGLERSYLSRKLKSYGIQ</sequence>
<dbReference type="PRINTS" id="PR01590">
    <property type="entry name" value="HTHFIS"/>
</dbReference>
<dbReference type="InterPro" id="IPR058031">
    <property type="entry name" value="AAA_lid_NorR"/>
</dbReference>
<dbReference type="PROSITE" id="PS50110">
    <property type="entry name" value="RESPONSE_REGULATORY"/>
    <property type="match status" value="1"/>
</dbReference>
<dbReference type="GO" id="GO:0000160">
    <property type="term" value="P:phosphorelay signal transduction system"/>
    <property type="evidence" value="ECO:0007669"/>
    <property type="project" value="UniProtKB-KW"/>
</dbReference>
<evidence type="ECO:0000256" key="1">
    <source>
        <dbReference type="ARBA" id="ARBA00022553"/>
    </source>
</evidence>
<evidence type="ECO:0000256" key="4">
    <source>
        <dbReference type="ARBA" id="ARBA00023012"/>
    </source>
</evidence>
<keyword evidence="4" id="KW-0902">Two-component regulatory system</keyword>
<keyword evidence="3" id="KW-0067">ATP-binding</keyword>
<evidence type="ECO:0000313" key="12">
    <source>
        <dbReference type="EMBL" id="SKA76670.1"/>
    </source>
</evidence>
<dbReference type="SUPFAM" id="SSF52172">
    <property type="entry name" value="CheY-like"/>
    <property type="match status" value="1"/>
</dbReference>
<dbReference type="Gene3D" id="1.10.8.60">
    <property type="match status" value="1"/>
</dbReference>
<dbReference type="PANTHER" id="PTHR32071:SF17">
    <property type="entry name" value="TRANSCRIPTIONAL REGULATOR (NTRC FAMILY)"/>
    <property type="match status" value="1"/>
</dbReference>
<evidence type="ECO:0000256" key="9">
    <source>
        <dbReference type="SAM" id="Coils"/>
    </source>
</evidence>
<dbReference type="InterPro" id="IPR025944">
    <property type="entry name" value="Sigma_54_int_dom_CS"/>
</dbReference>
<dbReference type="InterPro" id="IPR002078">
    <property type="entry name" value="Sigma_54_int"/>
</dbReference>
<dbReference type="CDD" id="cd17550">
    <property type="entry name" value="REC_NtrX-like"/>
    <property type="match status" value="1"/>
</dbReference>
<dbReference type="Gene3D" id="3.40.50.300">
    <property type="entry name" value="P-loop containing nucleotide triphosphate hydrolases"/>
    <property type="match status" value="1"/>
</dbReference>
<dbReference type="SMART" id="SM00382">
    <property type="entry name" value="AAA"/>
    <property type="match status" value="1"/>
</dbReference>
<protein>
    <submittedName>
        <fullName evidence="12">Two-component system, NtrC family, nitrogen regulation response regulator NtrX</fullName>
    </submittedName>
</protein>
<dbReference type="SMART" id="SM00448">
    <property type="entry name" value="REC"/>
    <property type="match status" value="1"/>
</dbReference>